<dbReference type="STRING" id="1255043.TVNIR_0963"/>
<evidence type="ECO:0000256" key="1">
    <source>
        <dbReference type="SAM" id="MobiDB-lite"/>
    </source>
</evidence>
<evidence type="ECO:0000313" key="2">
    <source>
        <dbReference type="EMBL" id="AGA32650.1"/>
    </source>
</evidence>
<dbReference type="PATRIC" id="fig|1255043.3.peg.969"/>
<dbReference type="InterPro" id="IPR010712">
    <property type="entry name" value="Arsenical-R_ArsD"/>
</dbReference>
<name>L0DUI1_THIND</name>
<gene>
    <name evidence="2" type="primary">arsD [H]</name>
    <name evidence="2" type="ordered locus">TVNIR_0963</name>
</gene>
<organism evidence="2 3">
    <name type="scientific">Thioalkalivibrio nitratireducens (strain DSM 14787 / UNIQEM 213 / ALEN2)</name>
    <dbReference type="NCBI Taxonomy" id="1255043"/>
    <lineage>
        <taxon>Bacteria</taxon>
        <taxon>Pseudomonadati</taxon>
        <taxon>Pseudomonadota</taxon>
        <taxon>Gammaproteobacteria</taxon>
        <taxon>Chromatiales</taxon>
        <taxon>Ectothiorhodospiraceae</taxon>
        <taxon>Thioalkalivibrio</taxon>
    </lineage>
</organism>
<dbReference type="Pfam" id="PF06953">
    <property type="entry name" value="ArsD"/>
    <property type="match status" value="1"/>
</dbReference>
<dbReference type="HOGENOM" id="CLU_120868_2_0_6"/>
<feature type="compositionally biased region" description="Basic residues" evidence="1">
    <location>
        <begin position="11"/>
        <end position="20"/>
    </location>
</feature>
<evidence type="ECO:0000313" key="3">
    <source>
        <dbReference type="Proteomes" id="UP000010809"/>
    </source>
</evidence>
<dbReference type="KEGG" id="tni:TVNIR_0963"/>
<sequence length="132" mass="14254">MKRRAEEAKAVWRRGGRGHRGAGDAFRGMPCALPPGKSAARSTWPGPRAAACESIESISQPMASVENEVVRRILERSGEEALPVVLVDGWLALTGRYPTRSELARWAGLPQPAREFRITPAASCCGGEERGT</sequence>
<dbReference type="GO" id="GO:0046685">
    <property type="term" value="P:response to arsenic-containing substance"/>
    <property type="evidence" value="ECO:0007669"/>
    <property type="project" value="InterPro"/>
</dbReference>
<feature type="region of interest" description="Disordered" evidence="1">
    <location>
        <begin position="1"/>
        <end position="30"/>
    </location>
</feature>
<dbReference type="EMBL" id="CP003989">
    <property type="protein sequence ID" value="AGA32650.1"/>
    <property type="molecule type" value="Genomic_DNA"/>
</dbReference>
<dbReference type="AlphaFoldDB" id="L0DUI1"/>
<proteinExistence type="predicted"/>
<reference evidence="2" key="1">
    <citation type="submission" date="2015-12" db="EMBL/GenBank/DDBJ databases">
        <authorList>
            <person name="Tikhonova T.V."/>
            <person name="Pavlov A.R."/>
            <person name="Beletsky A.V."/>
            <person name="Mardanov A.V."/>
            <person name="Sorokin D.Y."/>
            <person name="Ravin N.V."/>
            <person name="Popov V.O."/>
        </authorList>
    </citation>
    <scope>NUCLEOTIDE SEQUENCE</scope>
    <source>
        <strain evidence="2">DSM 14787</strain>
    </source>
</reference>
<keyword evidence="3" id="KW-1185">Reference proteome</keyword>
<accession>L0DUI1</accession>
<dbReference type="Gene3D" id="3.40.30.10">
    <property type="entry name" value="Glutaredoxin"/>
    <property type="match status" value="1"/>
</dbReference>
<dbReference type="GO" id="GO:0003677">
    <property type="term" value="F:DNA binding"/>
    <property type="evidence" value="ECO:0007669"/>
    <property type="project" value="InterPro"/>
</dbReference>
<feature type="compositionally biased region" description="Basic and acidic residues" evidence="1">
    <location>
        <begin position="1"/>
        <end position="10"/>
    </location>
</feature>
<dbReference type="Proteomes" id="UP000010809">
    <property type="component" value="Chromosome"/>
</dbReference>
<protein>
    <submittedName>
        <fullName evidence="2">Arsenical resistance operon trans-acting repressor ArsD-like protein</fullName>
    </submittedName>
</protein>
<dbReference type="GO" id="GO:0045892">
    <property type="term" value="P:negative regulation of DNA-templated transcription"/>
    <property type="evidence" value="ECO:0007669"/>
    <property type="project" value="InterPro"/>
</dbReference>